<dbReference type="OrthoDB" id="9816539at2"/>
<protein>
    <submittedName>
        <fullName evidence="3">Plasmid pRiA4b ORF-3 family protein</fullName>
    </submittedName>
</protein>
<proteinExistence type="predicted"/>
<dbReference type="RefSeq" id="WP_131170179.1">
    <property type="nucleotide sequence ID" value="NZ_SDMQ01000023.1"/>
</dbReference>
<dbReference type="SUPFAM" id="SSF159941">
    <property type="entry name" value="MM3350-like"/>
    <property type="match status" value="1"/>
</dbReference>
<evidence type="ECO:0000313" key="3">
    <source>
        <dbReference type="EMBL" id="TBT82492.1"/>
    </source>
</evidence>
<dbReference type="PANTHER" id="PTHR41878">
    <property type="entry name" value="LEXA REPRESSOR-RELATED"/>
    <property type="match status" value="1"/>
</dbReference>
<keyword evidence="4" id="KW-1185">Reference proteome</keyword>
<dbReference type="InterPro" id="IPR012912">
    <property type="entry name" value="Plasmid_pRiA4b_Orf3-like"/>
</dbReference>
<gene>
    <name evidence="3" type="ORF">ET989_14350</name>
</gene>
<dbReference type="Gene3D" id="3.10.290.30">
    <property type="entry name" value="MM3350-like"/>
    <property type="match status" value="1"/>
</dbReference>
<reference evidence="3 4" key="1">
    <citation type="submission" date="2019-01" db="EMBL/GenBank/DDBJ databases">
        <title>Lactibacter flavus gen. nov., sp. nov., a novel bacterium of the family Propionibacteriaceae isolated from raw milk and dairy products.</title>
        <authorList>
            <person name="Huptas C."/>
            <person name="Wenning M."/>
            <person name="Breitenwieser F."/>
            <person name="Doll E."/>
            <person name="Von Neubeck M."/>
            <person name="Busse H.-J."/>
            <person name="Scherer S."/>
        </authorList>
    </citation>
    <scope>NUCLEOTIDE SEQUENCE [LARGE SCALE GENOMIC DNA]</scope>
    <source>
        <strain evidence="3 4">KCTC 33808</strain>
    </source>
</reference>
<evidence type="ECO:0000259" key="2">
    <source>
        <dbReference type="Pfam" id="PF07929"/>
    </source>
</evidence>
<accession>A0A4V2JS53</accession>
<evidence type="ECO:0000313" key="4">
    <source>
        <dbReference type="Proteomes" id="UP000292373"/>
    </source>
</evidence>
<dbReference type="AlphaFoldDB" id="A0A4V2JS53"/>
<dbReference type="Pfam" id="PF07929">
    <property type="entry name" value="PRiA4_ORF3"/>
    <property type="match status" value="1"/>
</dbReference>
<sequence>MADNVIPFPGAGAEPDDAPPFSQADIQAITQQLIDELGSPEAVLQALGAFGGLEPFGGRGPFDLMSPRPKPKLLRKRSKRATYVVRLDLDDAKPPIWRRLRLRSDVTLGHLHGIIQVAMGWTNSHLHQFKMGPSTKDFMMMPFLNDYDLSEGETDGIPENDVRLDQVLGEPGHRLFYEYDFGDSWHHTIKLERVEPWVDGQPDASCVTGRRACPPEDVGGVPGYEDALAGLRGEPSDNPEWTRELLAWLPPRYDPEHFDIAEVNEQLEQGLFNPDAWHPGIVQLLAQGGAQLSPIAALVSRATRVRVELTDAELDAATHRYRHLLTLIGDGLKLTQAGYLPPALVKQLADDLELIDSTWPFPASTEVNTTPVLSLRESAVSLGLLRKQHGKLLPTASAKRMVDDPRKLFAHIRGRLPLGRHESDRDAGLLALLFTAAGQEFYAARHEAAGVYGSLGWTSPVSLERALWHQAQDSLCVLSHLAPGAKDATRIAGALLAR</sequence>
<dbReference type="EMBL" id="SDMQ01000023">
    <property type="protein sequence ID" value="TBT82492.1"/>
    <property type="molecule type" value="Genomic_DNA"/>
</dbReference>
<comment type="caution">
    <text evidence="3">The sequence shown here is derived from an EMBL/GenBank/DDBJ whole genome shotgun (WGS) entry which is preliminary data.</text>
</comment>
<name>A0A4V2JS53_9ACTN</name>
<evidence type="ECO:0000256" key="1">
    <source>
        <dbReference type="SAM" id="MobiDB-lite"/>
    </source>
</evidence>
<dbReference type="PANTHER" id="PTHR41878:SF1">
    <property type="entry name" value="TNPR PROTEIN"/>
    <property type="match status" value="1"/>
</dbReference>
<dbReference type="Proteomes" id="UP000292373">
    <property type="component" value="Unassembled WGS sequence"/>
</dbReference>
<feature type="domain" description="Plasmid pRiA4b Orf3-like" evidence="2">
    <location>
        <begin position="82"/>
        <end position="261"/>
    </location>
</feature>
<organism evidence="3 4">
    <name type="scientific">Propioniciclava sinopodophylli</name>
    <dbReference type="NCBI Taxonomy" id="1837344"/>
    <lineage>
        <taxon>Bacteria</taxon>
        <taxon>Bacillati</taxon>
        <taxon>Actinomycetota</taxon>
        <taxon>Actinomycetes</taxon>
        <taxon>Propionibacteriales</taxon>
        <taxon>Propionibacteriaceae</taxon>
        <taxon>Propioniciclava</taxon>
    </lineage>
</organism>
<feature type="region of interest" description="Disordered" evidence="1">
    <location>
        <begin position="1"/>
        <end position="21"/>
    </location>
</feature>
<dbReference type="InterPro" id="IPR024047">
    <property type="entry name" value="MM3350-like_sf"/>
</dbReference>